<dbReference type="Proteomes" id="UP000176204">
    <property type="component" value="Chromosome I"/>
</dbReference>
<dbReference type="AlphaFoldDB" id="A0A1C7PAI7"/>
<dbReference type="PANTHER" id="PTHR38039:SF1">
    <property type="entry name" value="TOXIN YOEB"/>
    <property type="match status" value="1"/>
</dbReference>
<evidence type="ECO:0000256" key="3">
    <source>
        <dbReference type="ARBA" id="ARBA00022722"/>
    </source>
</evidence>
<sequence length="87" mass="9980">MKLEFSKSAMADLAFWKKADRKVVEKVTALLLEICESPYTGKGKPEQLVGNLSGYWSRRINAKDRIVYAVDEEAGVVFIRSLRKHYE</sequence>
<evidence type="ECO:0000256" key="4">
    <source>
        <dbReference type="ARBA" id="ARBA00022759"/>
    </source>
</evidence>
<comment type="similarity">
    <text evidence="1">Belongs to the YoeB family.</text>
</comment>
<dbReference type="InterPro" id="IPR009614">
    <property type="entry name" value="YoeB_toxin"/>
</dbReference>
<keyword evidence="3" id="KW-0540">Nuclease</keyword>
<evidence type="ECO:0000256" key="1">
    <source>
        <dbReference type="ARBA" id="ARBA00008172"/>
    </source>
</evidence>
<evidence type="ECO:0000256" key="2">
    <source>
        <dbReference type="ARBA" id="ARBA00022649"/>
    </source>
</evidence>
<gene>
    <name evidence="7" type="ORF">PYTT_2239</name>
</gene>
<dbReference type="PATRIC" id="fig|1679444.3.peg.1102"/>
<dbReference type="STRING" id="1679444.PYTT_2239"/>
<dbReference type="GO" id="GO:0004519">
    <property type="term" value="F:endonuclease activity"/>
    <property type="evidence" value="ECO:0007669"/>
    <property type="project" value="UniProtKB-KW"/>
</dbReference>
<keyword evidence="5" id="KW-0378">Hydrolase</keyword>
<dbReference type="Pfam" id="PF06769">
    <property type="entry name" value="YoeB_toxin"/>
    <property type="match status" value="1"/>
</dbReference>
<reference evidence="8" key="1">
    <citation type="submission" date="2016-09" db="EMBL/GenBank/DDBJ databases">
        <authorList>
            <person name="Koehorst J."/>
        </authorList>
    </citation>
    <scope>NUCLEOTIDE SEQUENCE [LARGE SCALE GENOMIC DNA]</scope>
</reference>
<evidence type="ECO:0000256" key="5">
    <source>
        <dbReference type="ARBA" id="ARBA00022801"/>
    </source>
</evidence>
<name>A0A1C7PAI7_9BACT</name>
<keyword evidence="2" id="KW-1277">Toxin-antitoxin system</keyword>
<keyword evidence="4" id="KW-0255">Endonuclease</keyword>
<keyword evidence="8" id="KW-1185">Reference proteome</keyword>
<dbReference type="InterPro" id="IPR035093">
    <property type="entry name" value="RelE/ParE_toxin_dom_sf"/>
</dbReference>
<dbReference type="RefSeq" id="WP_067777216.1">
    <property type="nucleotide sequence ID" value="NZ_LIGX01000034.1"/>
</dbReference>
<protein>
    <recommendedName>
        <fullName evidence="6">Putative mRNA interferase YoeB</fullName>
    </recommendedName>
</protein>
<dbReference type="NCBIfam" id="TIGR02116">
    <property type="entry name" value="toxin_Txe_YoeB"/>
    <property type="match status" value="1"/>
</dbReference>
<dbReference type="GO" id="GO:0016787">
    <property type="term" value="F:hydrolase activity"/>
    <property type="evidence" value="ECO:0007669"/>
    <property type="project" value="UniProtKB-KW"/>
</dbReference>
<organism evidence="7 8">
    <name type="scientific">Akkermansia glycaniphila</name>
    <dbReference type="NCBI Taxonomy" id="1679444"/>
    <lineage>
        <taxon>Bacteria</taxon>
        <taxon>Pseudomonadati</taxon>
        <taxon>Verrucomicrobiota</taxon>
        <taxon>Verrucomicrobiia</taxon>
        <taxon>Verrucomicrobiales</taxon>
        <taxon>Akkermansiaceae</taxon>
        <taxon>Akkermansia</taxon>
    </lineage>
</organism>
<evidence type="ECO:0000313" key="7">
    <source>
        <dbReference type="EMBL" id="SEH97741.1"/>
    </source>
</evidence>
<evidence type="ECO:0000313" key="8">
    <source>
        <dbReference type="Proteomes" id="UP000176204"/>
    </source>
</evidence>
<accession>A0A1C7PAI7</accession>
<dbReference type="SUPFAM" id="SSF143011">
    <property type="entry name" value="RelE-like"/>
    <property type="match status" value="1"/>
</dbReference>
<dbReference type="Gene3D" id="3.30.2310.20">
    <property type="entry name" value="RelE-like"/>
    <property type="match status" value="1"/>
</dbReference>
<proteinExistence type="inferred from homology"/>
<dbReference type="OrthoDB" id="9801102at2"/>
<dbReference type="KEGG" id="agl:PYTT_2239"/>
<dbReference type="EMBL" id="LT629973">
    <property type="protein sequence ID" value="SEH97741.1"/>
    <property type="molecule type" value="Genomic_DNA"/>
</dbReference>
<dbReference type="PANTHER" id="PTHR38039">
    <property type="entry name" value="TOXIN YOEB"/>
    <property type="match status" value="1"/>
</dbReference>
<evidence type="ECO:0000256" key="6">
    <source>
        <dbReference type="ARBA" id="ARBA00030388"/>
    </source>
</evidence>
<dbReference type="GO" id="GO:0006401">
    <property type="term" value="P:RNA catabolic process"/>
    <property type="evidence" value="ECO:0007669"/>
    <property type="project" value="InterPro"/>
</dbReference>